<name>A0A8S4G0T7_PLUXY</name>
<gene>
    <name evidence="2" type="ORF">PLXY2_LOCUS12891</name>
</gene>
<accession>A0A8S4G0T7</accession>
<comment type="caution">
    <text evidence="2">The sequence shown here is derived from an EMBL/GenBank/DDBJ whole genome shotgun (WGS) entry which is preliminary data.</text>
</comment>
<reference evidence="2" key="1">
    <citation type="submission" date="2020-11" db="EMBL/GenBank/DDBJ databases">
        <authorList>
            <person name="Whiteford S."/>
        </authorList>
    </citation>
    <scope>NUCLEOTIDE SEQUENCE</scope>
</reference>
<dbReference type="Proteomes" id="UP000653454">
    <property type="component" value="Unassembled WGS sequence"/>
</dbReference>
<feature type="compositionally biased region" description="Acidic residues" evidence="1">
    <location>
        <begin position="78"/>
        <end position="89"/>
    </location>
</feature>
<feature type="region of interest" description="Disordered" evidence="1">
    <location>
        <begin position="59"/>
        <end position="89"/>
    </location>
</feature>
<dbReference type="EMBL" id="CAJHNJ030000082">
    <property type="protein sequence ID" value="CAG9134645.1"/>
    <property type="molecule type" value="Genomic_DNA"/>
</dbReference>
<keyword evidence="3" id="KW-1185">Reference proteome</keyword>
<protein>
    <submittedName>
        <fullName evidence="2">(diamondback moth) hypothetical protein</fullName>
    </submittedName>
</protein>
<proteinExistence type="predicted"/>
<evidence type="ECO:0000313" key="3">
    <source>
        <dbReference type="Proteomes" id="UP000653454"/>
    </source>
</evidence>
<evidence type="ECO:0000256" key="1">
    <source>
        <dbReference type="SAM" id="MobiDB-lite"/>
    </source>
</evidence>
<organism evidence="2 3">
    <name type="scientific">Plutella xylostella</name>
    <name type="common">Diamondback moth</name>
    <name type="synonym">Plutella maculipennis</name>
    <dbReference type="NCBI Taxonomy" id="51655"/>
    <lineage>
        <taxon>Eukaryota</taxon>
        <taxon>Metazoa</taxon>
        <taxon>Ecdysozoa</taxon>
        <taxon>Arthropoda</taxon>
        <taxon>Hexapoda</taxon>
        <taxon>Insecta</taxon>
        <taxon>Pterygota</taxon>
        <taxon>Neoptera</taxon>
        <taxon>Endopterygota</taxon>
        <taxon>Lepidoptera</taxon>
        <taxon>Glossata</taxon>
        <taxon>Ditrysia</taxon>
        <taxon>Yponomeutoidea</taxon>
        <taxon>Plutellidae</taxon>
        <taxon>Plutella</taxon>
    </lineage>
</organism>
<sequence length="89" mass="10513">MYFRIKQSLKHLRNRSAQGRIMMKLNDYKRFASFVEGDSHLSDDEIMDYESYAFSLENRNHRKPNHAVNSTTNHLEISDDDSSESEDEL</sequence>
<evidence type="ECO:0000313" key="2">
    <source>
        <dbReference type="EMBL" id="CAG9134645.1"/>
    </source>
</evidence>
<dbReference type="AlphaFoldDB" id="A0A8S4G0T7"/>